<gene>
    <name evidence="2" type="ORF">MCOR_2858</name>
</gene>
<organism evidence="2 3">
    <name type="scientific">Mytilus coruscus</name>
    <name type="common">Sea mussel</name>
    <dbReference type="NCBI Taxonomy" id="42192"/>
    <lineage>
        <taxon>Eukaryota</taxon>
        <taxon>Metazoa</taxon>
        <taxon>Spiralia</taxon>
        <taxon>Lophotrochozoa</taxon>
        <taxon>Mollusca</taxon>
        <taxon>Bivalvia</taxon>
        <taxon>Autobranchia</taxon>
        <taxon>Pteriomorphia</taxon>
        <taxon>Mytilida</taxon>
        <taxon>Mytiloidea</taxon>
        <taxon>Mytilidae</taxon>
        <taxon>Mytilinae</taxon>
        <taxon>Mytilus</taxon>
    </lineage>
</organism>
<feature type="region of interest" description="Disordered" evidence="1">
    <location>
        <begin position="87"/>
        <end position="116"/>
    </location>
</feature>
<protein>
    <submittedName>
        <fullName evidence="2">Uncharacterized protein</fullName>
    </submittedName>
</protein>
<reference evidence="2 3" key="1">
    <citation type="submission" date="2020-06" db="EMBL/GenBank/DDBJ databases">
        <authorList>
            <person name="Li R."/>
            <person name="Bekaert M."/>
        </authorList>
    </citation>
    <scope>NUCLEOTIDE SEQUENCE [LARGE SCALE GENOMIC DNA]</scope>
    <source>
        <strain evidence="3">wild</strain>
    </source>
</reference>
<feature type="compositionally biased region" description="Basic and acidic residues" evidence="1">
    <location>
        <begin position="87"/>
        <end position="100"/>
    </location>
</feature>
<dbReference type="AlphaFoldDB" id="A0A6J8A1Q1"/>
<evidence type="ECO:0000256" key="1">
    <source>
        <dbReference type="SAM" id="MobiDB-lite"/>
    </source>
</evidence>
<name>A0A6J8A1Q1_MYTCO</name>
<evidence type="ECO:0000313" key="3">
    <source>
        <dbReference type="Proteomes" id="UP000507470"/>
    </source>
</evidence>
<dbReference type="EMBL" id="CACVKT020000560">
    <property type="protein sequence ID" value="CAC5360344.1"/>
    <property type="molecule type" value="Genomic_DNA"/>
</dbReference>
<keyword evidence="3" id="KW-1185">Reference proteome</keyword>
<feature type="compositionally biased region" description="Polar residues" evidence="1">
    <location>
        <begin position="101"/>
        <end position="115"/>
    </location>
</feature>
<sequence length="165" mass="19297">MPKDYLKLKLVFFILGKKCNLNKYTTRPVEAETRFGNPGVSDNEKNTPEGVREKFKEYAPNLPETKPRSCFLEQWIIIKEYATRLPETENRSSTLKDGDNSKNITRSKNQNSFLYSRNKKITRNTFKFSRRVRDKCKEYAPNLPETKPRSCFLEVSDNAKNTSQD</sequence>
<dbReference type="Proteomes" id="UP000507470">
    <property type="component" value="Unassembled WGS sequence"/>
</dbReference>
<accession>A0A6J8A1Q1</accession>
<proteinExistence type="predicted"/>
<evidence type="ECO:0000313" key="2">
    <source>
        <dbReference type="EMBL" id="CAC5360344.1"/>
    </source>
</evidence>